<dbReference type="InterPro" id="IPR016134">
    <property type="entry name" value="Dockerin_dom"/>
</dbReference>
<feature type="non-terminal residue" evidence="3">
    <location>
        <position position="1"/>
    </location>
</feature>
<organism evidence="3 4">
    <name type="scientific">Parachitinimonas caeni</name>
    <dbReference type="NCBI Taxonomy" id="3031301"/>
    <lineage>
        <taxon>Bacteria</taxon>
        <taxon>Pseudomonadati</taxon>
        <taxon>Pseudomonadota</taxon>
        <taxon>Betaproteobacteria</taxon>
        <taxon>Neisseriales</taxon>
        <taxon>Chitinibacteraceae</taxon>
        <taxon>Parachitinimonas</taxon>
    </lineage>
</organism>
<evidence type="ECO:0000313" key="3">
    <source>
        <dbReference type="EMBL" id="MDK2127082.1"/>
    </source>
</evidence>
<dbReference type="InterPro" id="IPR036439">
    <property type="entry name" value="Dockerin_dom_sf"/>
</dbReference>
<dbReference type="SUPFAM" id="SSF63446">
    <property type="entry name" value="Type I dockerin domain"/>
    <property type="match status" value="1"/>
</dbReference>
<evidence type="ECO:0000259" key="2">
    <source>
        <dbReference type="PROSITE" id="PS51766"/>
    </source>
</evidence>
<sequence>LALNRELNGQTSSADAGNWQLPLFQSRLSHDQTEIRDSGSLAPWQTGARLWLQLPASLSQPQAPLQALRFSLATETVDLGHGLHSLRPVFNGPAGWRLDALNPSSDRPVALQALGHSLYDQATGLPWQAAGYRLTGPDGTQYQLAADGRIERVVFSDGVQWLLSDAGIAVVGRTDRLDCLRDAQGRLSRVSGPTAQGSQSLAYRYDAQGRLMLVRPLGSEDIGQRYGYDQNGQLLTQAITADLGAAVHWQGATPRNRWEGQLSDGTSTYLSFSVRQSELDASVKTPGAQGAVILAIDSQGATIDALGATVIGRSGRTTLIRVTEAGLKLLQLTGKGDAQVTIRLAGDLNRDGAVDGTDSTLFEQALAAAQGATQPPGMAADINGDGVLTAADRQLLYANYGWRANQAPLVQAGAGIRTPANGAPSPAGEGGGSGNGSGALPNTTN</sequence>
<reference evidence="3" key="1">
    <citation type="submission" date="2023-03" db="EMBL/GenBank/DDBJ databases">
        <title>Chitinimonas shenzhenensis gen. nov., sp. nov., a novel member of family Burkholderiaceae isolated from activated sludge collected in Shen Zhen, China.</title>
        <authorList>
            <person name="Wang X."/>
        </authorList>
    </citation>
    <scope>NUCLEOTIDE SEQUENCE</scope>
    <source>
        <strain evidence="3">DQS-5</strain>
    </source>
</reference>
<proteinExistence type="predicted"/>
<dbReference type="EMBL" id="JARRAF010000120">
    <property type="protein sequence ID" value="MDK2127082.1"/>
    <property type="molecule type" value="Genomic_DNA"/>
</dbReference>
<dbReference type="Gene3D" id="1.10.1330.10">
    <property type="entry name" value="Dockerin domain"/>
    <property type="match status" value="1"/>
</dbReference>
<dbReference type="InterPro" id="IPR002105">
    <property type="entry name" value="Dockerin_1_rpt"/>
</dbReference>
<dbReference type="PROSITE" id="PS51766">
    <property type="entry name" value="DOCKERIN"/>
    <property type="match status" value="1"/>
</dbReference>
<dbReference type="Proteomes" id="UP001172778">
    <property type="component" value="Unassembled WGS sequence"/>
</dbReference>
<gene>
    <name evidence="3" type="ORF">PZA18_23875</name>
</gene>
<feature type="domain" description="Dockerin" evidence="2">
    <location>
        <begin position="341"/>
        <end position="409"/>
    </location>
</feature>
<keyword evidence="4" id="KW-1185">Reference proteome</keyword>
<dbReference type="Pfam" id="PF05593">
    <property type="entry name" value="RHS_repeat"/>
    <property type="match status" value="1"/>
</dbReference>
<name>A0ABT7E430_9NEIS</name>
<dbReference type="CDD" id="cd14256">
    <property type="entry name" value="Dockerin_I"/>
    <property type="match status" value="1"/>
</dbReference>
<feature type="region of interest" description="Disordered" evidence="1">
    <location>
        <begin position="416"/>
        <end position="445"/>
    </location>
</feature>
<evidence type="ECO:0000256" key="1">
    <source>
        <dbReference type="SAM" id="MobiDB-lite"/>
    </source>
</evidence>
<dbReference type="Gene3D" id="2.180.10.10">
    <property type="entry name" value="RHS repeat-associated core"/>
    <property type="match status" value="1"/>
</dbReference>
<comment type="caution">
    <text evidence="3">The sequence shown here is derived from an EMBL/GenBank/DDBJ whole genome shotgun (WGS) entry which is preliminary data.</text>
</comment>
<feature type="non-terminal residue" evidence="3">
    <location>
        <position position="445"/>
    </location>
</feature>
<feature type="compositionally biased region" description="Gly residues" evidence="1">
    <location>
        <begin position="428"/>
        <end position="437"/>
    </location>
</feature>
<accession>A0ABT7E430</accession>
<dbReference type="RefSeq" id="WP_284103396.1">
    <property type="nucleotide sequence ID" value="NZ_JARRAF010000120.1"/>
</dbReference>
<protein>
    <submittedName>
        <fullName evidence="3">Dockerin type I domain-containing protein</fullName>
    </submittedName>
</protein>
<dbReference type="Pfam" id="PF00404">
    <property type="entry name" value="Dockerin_1"/>
    <property type="match status" value="1"/>
</dbReference>
<dbReference type="InterPro" id="IPR031325">
    <property type="entry name" value="RHS_repeat"/>
</dbReference>
<evidence type="ECO:0000313" key="4">
    <source>
        <dbReference type="Proteomes" id="UP001172778"/>
    </source>
</evidence>